<organism evidence="1 2">
    <name type="scientific">Cetraspora pellucida</name>
    <dbReference type="NCBI Taxonomy" id="1433469"/>
    <lineage>
        <taxon>Eukaryota</taxon>
        <taxon>Fungi</taxon>
        <taxon>Fungi incertae sedis</taxon>
        <taxon>Mucoromycota</taxon>
        <taxon>Glomeromycotina</taxon>
        <taxon>Glomeromycetes</taxon>
        <taxon>Diversisporales</taxon>
        <taxon>Gigasporaceae</taxon>
        <taxon>Cetraspora</taxon>
    </lineage>
</organism>
<feature type="non-terminal residue" evidence="1">
    <location>
        <position position="1"/>
    </location>
</feature>
<dbReference type="EMBL" id="CAJVPW010012799">
    <property type="protein sequence ID" value="CAG8638893.1"/>
    <property type="molecule type" value="Genomic_DNA"/>
</dbReference>
<sequence>PRNRKEVLYENLANWDKQMKIEIEKTKAFSIQGHKENKTNTLKGNINTTIDGTYEKQATKLR</sequence>
<protein>
    <submittedName>
        <fullName evidence="1">16704_t:CDS:1</fullName>
    </submittedName>
</protein>
<proteinExistence type="predicted"/>
<evidence type="ECO:0000313" key="2">
    <source>
        <dbReference type="Proteomes" id="UP000789366"/>
    </source>
</evidence>
<keyword evidence="2" id="KW-1185">Reference proteome</keyword>
<gene>
    <name evidence="1" type="ORF">SPELUC_LOCUS8488</name>
</gene>
<accession>A0ACA9N901</accession>
<reference evidence="1" key="1">
    <citation type="submission" date="2021-06" db="EMBL/GenBank/DDBJ databases">
        <authorList>
            <person name="Kallberg Y."/>
            <person name="Tangrot J."/>
            <person name="Rosling A."/>
        </authorList>
    </citation>
    <scope>NUCLEOTIDE SEQUENCE</scope>
    <source>
        <strain evidence="1">28 12/20/2015</strain>
    </source>
</reference>
<dbReference type="Proteomes" id="UP000789366">
    <property type="component" value="Unassembled WGS sequence"/>
</dbReference>
<name>A0ACA9N901_9GLOM</name>
<evidence type="ECO:0000313" key="1">
    <source>
        <dbReference type="EMBL" id="CAG8638893.1"/>
    </source>
</evidence>
<comment type="caution">
    <text evidence="1">The sequence shown here is derived from an EMBL/GenBank/DDBJ whole genome shotgun (WGS) entry which is preliminary data.</text>
</comment>